<evidence type="ECO:0008006" key="3">
    <source>
        <dbReference type="Google" id="ProtNLM"/>
    </source>
</evidence>
<gene>
    <name evidence="1" type="ORF">F990_00181</name>
</gene>
<dbReference type="InterPro" id="IPR027961">
    <property type="entry name" value="DUF4442"/>
</dbReference>
<dbReference type="AlphaFoldDB" id="V2V9Q2"/>
<dbReference type="Proteomes" id="UP000017404">
    <property type="component" value="Unassembled WGS sequence"/>
</dbReference>
<organism evidence="1 2">
    <name type="scientific">Acinetobacter tjernbergiae DSM 14971 = CIP 107465</name>
    <dbReference type="NCBI Taxonomy" id="1120928"/>
    <lineage>
        <taxon>Bacteria</taxon>
        <taxon>Pseudomonadati</taxon>
        <taxon>Pseudomonadota</taxon>
        <taxon>Gammaproteobacteria</taxon>
        <taxon>Moraxellales</taxon>
        <taxon>Moraxellaceae</taxon>
        <taxon>Acinetobacter</taxon>
    </lineage>
</organism>
<dbReference type="Gene3D" id="3.10.129.10">
    <property type="entry name" value="Hotdog Thioesterase"/>
    <property type="match status" value="1"/>
</dbReference>
<proteinExistence type="predicted"/>
<dbReference type="Pfam" id="PF14539">
    <property type="entry name" value="DUF4442"/>
    <property type="match status" value="1"/>
</dbReference>
<dbReference type="STRING" id="202955.GCA_000759995_03333"/>
<name>V2V9Q2_9GAMM</name>
<evidence type="ECO:0000313" key="2">
    <source>
        <dbReference type="Proteomes" id="UP000017404"/>
    </source>
</evidence>
<reference evidence="1 2" key="1">
    <citation type="submission" date="2013-10" db="EMBL/GenBank/DDBJ databases">
        <title>The Genome Sequence of Acinetobacter tjernbergiae CIP107465.</title>
        <authorList>
            <consortium name="The Broad Institute Genomics Platform"/>
            <consortium name="The Broad Institute Genome Sequencing Center for Infectious Disease"/>
            <person name="Cerqueira G."/>
            <person name="Feldgarden M."/>
            <person name="Courvalin P."/>
            <person name="Grillot-Courvalin C."/>
            <person name="Clermont D."/>
            <person name="Rocha E."/>
            <person name="Yoon E.-J."/>
            <person name="Nemec A."/>
            <person name="Young S.K."/>
            <person name="Zeng Q."/>
            <person name="Gargeya S."/>
            <person name="Fitzgerald M."/>
            <person name="Abouelleil A."/>
            <person name="Alvarado L."/>
            <person name="Berlin A.M."/>
            <person name="Chapman S.B."/>
            <person name="Gainer-Dewar J."/>
            <person name="Goldberg J."/>
            <person name="Gnerre S."/>
            <person name="Griggs A."/>
            <person name="Gujja S."/>
            <person name="Hansen M."/>
            <person name="Howarth C."/>
            <person name="Imamovic A."/>
            <person name="Ireland A."/>
            <person name="Larimer J."/>
            <person name="McCowan C."/>
            <person name="Murphy C."/>
            <person name="Pearson M."/>
            <person name="Poon T.W."/>
            <person name="Priest M."/>
            <person name="Roberts A."/>
            <person name="Saif S."/>
            <person name="Shea T."/>
            <person name="Sykes S."/>
            <person name="Wortman J."/>
            <person name="Nusbaum C."/>
            <person name="Birren B."/>
        </authorList>
    </citation>
    <scope>NUCLEOTIDE SEQUENCE [LARGE SCALE GENOMIC DNA]</scope>
    <source>
        <strain evidence="1 2">CIP 107465</strain>
    </source>
</reference>
<dbReference type="eggNOG" id="COG2050">
    <property type="taxonomic scope" value="Bacteria"/>
</dbReference>
<dbReference type="EMBL" id="AYEV01000001">
    <property type="protein sequence ID" value="ESK57645.1"/>
    <property type="molecule type" value="Genomic_DNA"/>
</dbReference>
<dbReference type="SUPFAM" id="SSF54637">
    <property type="entry name" value="Thioesterase/thiol ester dehydrase-isomerase"/>
    <property type="match status" value="1"/>
</dbReference>
<dbReference type="PATRIC" id="fig|1120928.5.peg.185"/>
<protein>
    <recommendedName>
        <fullName evidence="3">Thioesterase putative domain-containing protein</fullName>
    </recommendedName>
</protein>
<sequence length="182" mass="20375">MFTRLKLIQINCKMSNLFNTLVQDLKKSISPQGNYVLSAYAKLKNIPGGLTILSKIVSRKAPYFQTVNPIIRKLERNYCEARMSKNKSVENHIGTVHVIAICNGLEYVMGVLAEASVPAHLRWLPKGMQVDYLAKANTDIQLKAVVEGDWKTGDLHVNVQALREDGVVVVQGIITLWVTEKK</sequence>
<comment type="caution">
    <text evidence="1">The sequence shown here is derived from an EMBL/GenBank/DDBJ whole genome shotgun (WGS) entry which is preliminary data.</text>
</comment>
<accession>V2V9Q2</accession>
<dbReference type="InterPro" id="IPR029069">
    <property type="entry name" value="HotDog_dom_sf"/>
</dbReference>
<keyword evidence="2" id="KW-1185">Reference proteome</keyword>
<evidence type="ECO:0000313" key="1">
    <source>
        <dbReference type="EMBL" id="ESK57645.1"/>
    </source>
</evidence>